<dbReference type="AlphaFoldDB" id="X1JQZ5"/>
<proteinExistence type="predicted"/>
<sequence>ERMKNGVGLLLRKARADQRIKVVLLMVRMMISPPDAVAEGIMEAIEEVQVKTPVVAVMRGRTPYQERARELLENSAVILCPGVEEGIREAIKIAKE</sequence>
<dbReference type="InterPro" id="IPR016102">
    <property type="entry name" value="Succinyl-CoA_synth-like"/>
</dbReference>
<name>X1JQZ5_9ZZZZ</name>
<dbReference type="Gene3D" id="3.40.50.261">
    <property type="entry name" value="Succinyl-CoA synthetase domains"/>
    <property type="match status" value="1"/>
</dbReference>
<organism evidence="1">
    <name type="scientific">marine sediment metagenome</name>
    <dbReference type="NCBI Taxonomy" id="412755"/>
    <lineage>
        <taxon>unclassified sequences</taxon>
        <taxon>metagenomes</taxon>
        <taxon>ecological metagenomes</taxon>
    </lineage>
</organism>
<gene>
    <name evidence="1" type="ORF">S03H2_55887</name>
</gene>
<evidence type="ECO:0000313" key="1">
    <source>
        <dbReference type="EMBL" id="GAH83860.1"/>
    </source>
</evidence>
<dbReference type="EMBL" id="BARU01035734">
    <property type="protein sequence ID" value="GAH83860.1"/>
    <property type="molecule type" value="Genomic_DNA"/>
</dbReference>
<protein>
    <recommendedName>
        <fullName evidence="2">ATP-citrate lyase/succinyl-CoA ligase domain-containing protein</fullName>
    </recommendedName>
</protein>
<comment type="caution">
    <text evidence="1">The sequence shown here is derived from an EMBL/GenBank/DDBJ whole genome shotgun (WGS) entry which is preliminary data.</text>
</comment>
<accession>X1JQZ5</accession>
<feature type="non-terminal residue" evidence="1">
    <location>
        <position position="1"/>
    </location>
</feature>
<dbReference type="SUPFAM" id="SSF52210">
    <property type="entry name" value="Succinyl-CoA synthetase domains"/>
    <property type="match status" value="1"/>
</dbReference>
<evidence type="ECO:0008006" key="2">
    <source>
        <dbReference type="Google" id="ProtNLM"/>
    </source>
</evidence>
<reference evidence="1" key="1">
    <citation type="journal article" date="2014" name="Front. Microbiol.">
        <title>High frequency of phylogenetically diverse reductive dehalogenase-homologous genes in deep subseafloor sedimentary metagenomes.</title>
        <authorList>
            <person name="Kawai M."/>
            <person name="Futagami T."/>
            <person name="Toyoda A."/>
            <person name="Takaki Y."/>
            <person name="Nishi S."/>
            <person name="Hori S."/>
            <person name="Arai W."/>
            <person name="Tsubouchi T."/>
            <person name="Morono Y."/>
            <person name="Uchiyama I."/>
            <person name="Ito T."/>
            <person name="Fujiyama A."/>
            <person name="Inagaki F."/>
            <person name="Takami H."/>
        </authorList>
    </citation>
    <scope>NUCLEOTIDE SEQUENCE</scope>
    <source>
        <strain evidence="1">Expedition CK06-06</strain>
    </source>
</reference>